<proteinExistence type="predicted"/>
<feature type="compositionally biased region" description="Low complexity" evidence="1">
    <location>
        <begin position="123"/>
        <end position="138"/>
    </location>
</feature>
<feature type="region of interest" description="Disordered" evidence="1">
    <location>
        <begin position="1730"/>
        <end position="1787"/>
    </location>
</feature>
<dbReference type="EMBL" id="AEYJ02001201">
    <property type="protein sequence ID" value="KFH04001.1"/>
    <property type="molecule type" value="Genomic_DNA"/>
</dbReference>
<feature type="compositionally biased region" description="Polar residues" evidence="1">
    <location>
        <begin position="1703"/>
        <end position="1713"/>
    </location>
</feature>
<feature type="compositionally biased region" description="Low complexity" evidence="1">
    <location>
        <begin position="549"/>
        <end position="563"/>
    </location>
</feature>
<feature type="compositionally biased region" description="Basic and acidic residues" evidence="1">
    <location>
        <begin position="575"/>
        <end position="601"/>
    </location>
</feature>
<feature type="region of interest" description="Disordered" evidence="1">
    <location>
        <begin position="1555"/>
        <end position="1713"/>
    </location>
</feature>
<dbReference type="VEuPathDB" id="ToxoDB:TGVAND_319580"/>
<feature type="compositionally biased region" description="Basic and acidic residues" evidence="1">
    <location>
        <begin position="778"/>
        <end position="802"/>
    </location>
</feature>
<name>A0A086PUG9_TOXGO</name>
<organism evidence="2 3">
    <name type="scientific">Toxoplasma gondii VAND</name>
    <dbReference type="NCBI Taxonomy" id="933077"/>
    <lineage>
        <taxon>Eukaryota</taxon>
        <taxon>Sar</taxon>
        <taxon>Alveolata</taxon>
        <taxon>Apicomplexa</taxon>
        <taxon>Conoidasida</taxon>
        <taxon>Coccidia</taxon>
        <taxon>Eucoccidiorida</taxon>
        <taxon>Eimeriorina</taxon>
        <taxon>Sarcocystidae</taxon>
        <taxon>Toxoplasma</taxon>
    </lineage>
</organism>
<feature type="compositionally biased region" description="Basic and acidic residues" evidence="1">
    <location>
        <begin position="1560"/>
        <end position="1577"/>
    </location>
</feature>
<evidence type="ECO:0000313" key="3">
    <source>
        <dbReference type="Proteomes" id="UP000028840"/>
    </source>
</evidence>
<dbReference type="Proteomes" id="UP000028840">
    <property type="component" value="Unassembled WGS sequence"/>
</dbReference>
<feature type="compositionally biased region" description="Basic and acidic residues" evidence="1">
    <location>
        <begin position="1942"/>
        <end position="1958"/>
    </location>
</feature>
<feature type="region of interest" description="Disordered" evidence="1">
    <location>
        <begin position="1367"/>
        <end position="1446"/>
    </location>
</feature>
<feature type="compositionally biased region" description="Basic and acidic residues" evidence="1">
    <location>
        <begin position="1605"/>
        <end position="1624"/>
    </location>
</feature>
<feature type="region of interest" description="Disordered" evidence="1">
    <location>
        <begin position="913"/>
        <end position="943"/>
    </location>
</feature>
<feature type="region of interest" description="Disordered" evidence="1">
    <location>
        <begin position="549"/>
        <end position="605"/>
    </location>
</feature>
<reference evidence="2 3" key="2">
    <citation type="journal article" date="2015" name="Eukaryot. Cell">
        <title>Genetic mapping reveals that sinefungin resistance in Toxoplasma gondii is controlled by a putative amino acid transporter locus that can be used as a negative selectable marker.</title>
        <authorList>
            <person name="Behnke M.S."/>
            <person name="Khan A."/>
            <person name="Sibley L.D."/>
        </authorList>
    </citation>
    <scope>NUCLEOTIDE SEQUENCE [LARGE SCALE GENOMIC DNA]</scope>
    <source>
        <strain evidence="2 3">VAND</strain>
    </source>
</reference>
<dbReference type="OrthoDB" id="354886at2759"/>
<feature type="region of interest" description="Disordered" evidence="1">
    <location>
        <begin position="1901"/>
        <end position="2020"/>
    </location>
</feature>
<feature type="region of interest" description="Disordered" evidence="1">
    <location>
        <begin position="1"/>
        <end position="20"/>
    </location>
</feature>
<accession>A0A086PUG9</accession>
<evidence type="ECO:0000313" key="2">
    <source>
        <dbReference type="EMBL" id="KFH04001.1"/>
    </source>
</evidence>
<sequence>MAFTSANHREEFSCSSHSYSGYSPSFHSSLAYDLSSSLSPGGCSSPVPPLLPSSLLDSPSLSSSSLLPPPLCVGFSPGSSSLSSHISQASSPSSFSSLPLGVASPPLPLTPCANDSPPPCSPPFSSSPLSSSSPSPGASSLLSSSLPPAAFSPSGATPSYAFAALAPAASSLSSLPPLGSSSQPAPLTAEEIRALPFLCSRVYVEFSADAALPPEVRLALRYPHGYELGVSGKKPKVGKLEQVAKPEKGREARPRRYKAEDVKENAGANAAKHRKESGGPDADKHTQALVLQKHGDPPVSSACPTRDKRGRNACLCDGCRLARALEEASSLLRPFGLSIVKNAKFFQQPSSSTSQLCPPRPPAALPPPASAFSLPQVPGLSSTHNHETGLAIVPYSPPSLSVCSPFPQASCPSLPSPPFSSPHSSLRCTDAATVVCTDPEKFFAASVHPAGSRVPPVSAFASPASSSPSLPLDLLQEVVTEVKKALTSYVLRGKPPAAPVGSARTSLSLRSKSAVGCVSSFAFGPHAPGSRLSDASQIRVRLAASSRPAFHSSSSHSASPACSEKVPERQGGGRSDVEEEKRGFYSAGERKPGQKTRKEEDSSMFDTDADTMEGWIDAIIQLHDIQNEERQALVVTNHYAGIFSSKRVVLTYTSHEFRNLLLKDPSLSFSSLYGPRLAPDVSPLSSAAVTPPSLSSAAWMATQKKTRGVVNEILQLVPGFALKTLFFDGAYAEVRPLLRLLRRLASSSLSASASLGVNSFSSFASFREAAKTSLPSLKKREREKQDRSRDGRRRPSEKGKSEEETETETEQTREEKKESQSDASASTGQDRPVLTRPLKVLLLVASFPVRNSRVRVARAEIDDRAVEDVTTRRATKRVKIRGSLLPLGLSRLLRAFSLLGGVSLSPAPECPWRTGALGSKRPGEGAEAGPEVQRPENRDRSLGSSEVSKCLVLPDLSLFFVYKPQPHAGAPFADEELLLCSPHRMAWRQFGLLGGLLKEKLPLVYERMRSLFPPASWRFSPEGVDQRGVVKQEPQPTLLALPSTVSADEATDKRISTIFDEDFLNSVREELSGICCVARPMSPAEGEALATLCPLVGARQAAHALRDPQTSQMFRRGLRVFSHLYPYRFHSAADDQASASASSLLSAFLDFLPPQHFVSQHFLHFAAASRSLPAHTDLFPVFRPSWIQEMRILTRSAVNGRSGRSKGFKEIHDFQDFILFLSDSHRTKQEEDLQLALRSALTSRERGSLICSENLFSSLDTFLSVLNRLYPAPSTPGIKQTGARPQSRLSVFAVVTSPSLLARSSAGEKFLAAVCQQLFTAKKEFDWCRGVRLDVHLVSPGWIFECYHTGSLRPPSGEAFHLAWPAADSERTEEDGLGNDDSQDDEGASPETRTLPGRSSGSRGKAEQREKDREAARKEVETGTSRDKEENALVAAKKNKQRRSVDETHKETVKVFPSLQLEDEVPFAHLPLWGWLLFVSPSIPLDQKDVDFLRRTRGLCLVSLPENPLENPGVVRKSLLDFLQRTHQVALSRIPSFLSRVVVFAAVIVAPRDASTVADPDARKKDATAAEREDAPPKIRQARRSVCQRPSDSGEASDAALLRLHATEGEREEVGEKERSKCLWKDPPIAPKARDRLSPAASLLAGTPRPGVCTAEDNASRGRNGGRGGKAENNEEALLSGVSTPAKKAKRTSVEEEEKSRVPVSTCSARASASTPLRVASVSRCGPWEDACSPSAHSPVSVPGARRSSSRTPSKISRMPSARKKRGVSEVSSPRVCSSPLSGVRPRASSSLCRCREACGGSSCLPRPAAKSGRSCSGSPLSKQSRRRASGREAEKKDATSLSSCARFCRLTSVISFCVKEKLVTVPGFPGIPVVRLAWVEAVLRRRAFQALGSFLLHAESAETQRDSESLPRDSEDNAEAPSGRALQGTRLRQGGEGEDGDGAKEGREGRTGAKQENAEDMSGAGEEMESSECPKQGGGQGGKNGEGENTERREKRGRREEIKDSRPGVETKKGRKGTV</sequence>
<protein>
    <submittedName>
        <fullName evidence="2">Uncharacterized protein</fullName>
    </submittedName>
</protein>
<feature type="compositionally biased region" description="Basic and acidic residues" evidence="1">
    <location>
        <begin position="1901"/>
        <end position="1916"/>
    </location>
</feature>
<gene>
    <name evidence="2" type="ORF">TGVAND_319580</name>
</gene>
<feature type="region of interest" description="Disordered" evidence="1">
    <location>
        <begin position="774"/>
        <end position="831"/>
    </location>
</feature>
<feature type="region of interest" description="Disordered" evidence="1">
    <location>
        <begin position="1806"/>
        <end position="1836"/>
    </location>
</feature>
<feature type="compositionally biased region" description="Basic and acidic residues" evidence="1">
    <location>
        <begin position="1986"/>
        <end position="2013"/>
    </location>
</feature>
<feature type="compositionally biased region" description="Acidic residues" evidence="1">
    <location>
        <begin position="1371"/>
        <end position="1388"/>
    </location>
</feature>
<comment type="caution">
    <text evidence="2">The sequence shown here is derived from an EMBL/GenBank/DDBJ whole genome shotgun (WGS) entry which is preliminary data.</text>
</comment>
<feature type="region of interest" description="Disordered" evidence="1">
    <location>
        <begin position="111"/>
        <end position="138"/>
    </location>
</feature>
<evidence type="ECO:0000256" key="1">
    <source>
        <dbReference type="SAM" id="MobiDB-lite"/>
    </source>
</evidence>
<feature type="compositionally biased region" description="Polar residues" evidence="1">
    <location>
        <begin position="1770"/>
        <end position="1781"/>
    </location>
</feature>
<feature type="compositionally biased region" description="Polar residues" evidence="1">
    <location>
        <begin position="1814"/>
        <end position="1823"/>
    </location>
</feature>
<feature type="compositionally biased region" description="Basic and acidic residues" evidence="1">
    <location>
        <begin position="1404"/>
        <end position="1431"/>
    </location>
</feature>
<feature type="compositionally biased region" description="Basic and acidic residues" evidence="1">
    <location>
        <begin position="1692"/>
        <end position="1701"/>
    </location>
</feature>
<feature type="region of interest" description="Disordered" evidence="1">
    <location>
        <begin position="231"/>
        <end position="283"/>
    </location>
</feature>
<feature type="compositionally biased region" description="Basic and acidic residues" evidence="1">
    <location>
        <begin position="238"/>
        <end position="264"/>
    </location>
</feature>
<feature type="compositionally biased region" description="Basic and acidic residues" evidence="1">
    <location>
        <begin position="810"/>
        <end position="820"/>
    </location>
</feature>
<reference evidence="2 3" key="1">
    <citation type="submission" date="2014-08" db="EMBL/GenBank/DDBJ databases">
        <authorList>
            <person name="Sibley D."/>
            <person name="Venepally P."/>
            <person name="Karamycheva S."/>
            <person name="Hadjithomas M."/>
            <person name="Khan A."/>
            <person name="Brunk B."/>
            <person name="Roos D."/>
            <person name="Caler E."/>
            <person name="Lorenzi H."/>
        </authorList>
    </citation>
    <scope>NUCLEOTIDE SEQUENCE [LARGE SCALE GENOMIC DNA]</scope>
    <source>
        <strain evidence="2 3">VAND</strain>
    </source>
</reference>